<gene>
    <name evidence="1" type="ORF">PACLA_8A030853</name>
</gene>
<dbReference type="Proteomes" id="UP001152795">
    <property type="component" value="Unassembled WGS sequence"/>
</dbReference>
<accession>A0A6S7FTX1</accession>
<dbReference type="AlphaFoldDB" id="A0A6S7FTX1"/>
<keyword evidence="2" id="KW-1185">Reference proteome</keyword>
<dbReference type="OrthoDB" id="10234324at2759"/>
<dbReference type="EMBL" id="CACRXK020000235">
    <property type="protein sequence ID" value="CAB3979842.1"/>
    <property type="molecule type" value="Genomic_DNA"/>
</dbReference>
<comment type="caution">
    <text evidence="1">The sequence shown here is derived from an EMBL/GenBank/DDBJ whole genome shotgun (WGS) entry which is preliminary data.</text>
</comment>
<proteinExistence type="predicted"/>
<organism evidence="1 2">
    <name type="scientific">Paramuricea clavata</name>
    <name type="common">Red gorgonian</name>
    <name type="synonym">Violescent sea-whip</name>
    <dbReference type="NCBI Taxonomy" id="317549"/>
    <lineage>
        <taxon>Eukaryota</taxon>
        <taxon>Metazoa</taxon>
        <taxon>Cnidaria</taxon>
        <taxon>Anthozoa</taxon>
        <taxon>Octocorallia</taxon>
        <taxon>Malacalcyonacea</taxon>
        <taxon>Plexauridae</taxon>
        <taxon>Paramuricea</taxon>
    </lineage>
</organism>
<protein>
    <submittedName>
        <fullName evidence="1">Uncharacterized protein</fullName>
    </submittedName>
</protein>
<evidence type="ECO:0000313" key="2">
    <source>
        <dbReference type="Proteomes" id="UP001152795"/>
    </source>
</evidence>
<name>A0A6S7FTX1_PARCT</name>
<sequence length="311" mass="35591">MKIVLVDAKAVLESKLSEIDLCLDKANNVATIVDNSTQSLVQLQMTYPWLQVKLRSPPNALLGACCLCQHHSLQIRLLCGYSSMQNWLNCFVVLDSDHHAQRVKNHEPLECHKSSKSAEEQRKRNAILFSSQVAQKKETEATESQSAFTSEAAQSDLYPLWDDKANVDKFIGNITKMNEMPVLENPLNRRLRLQYPSIGEGNFMPNFSKPDQQVNILQHDVQFQPWVRHRPQPLTPDDIIRTTEDRLKQLTPAILRAAPIFLAMGKQEENVIKMFDVKSFDYHSSESLCEQNNNEFISFAKHLNRDNLSFP</sequence>
<evidence type="ECO:0000313" key="1">
    <source>
        <dbReference type="EMBL" id="CAB3979842.1"/>
    </source>
</evidence>
<reference evidence="1" key="1">
    <citation type="submission" date="2020-04" db="EMBL/GenBank/DDBJ databases">
        <authorList>
            <person name="Alioto T."/>
            <person name="Alioto T."/>
            <person name="Gomez Garrido J."/>
        </authorList>
    </citation>
    <scope>NUCLEOTIDE SEQUENCE</scope>
    <source>
        <strain evidence="1">A484AB</strain>
    </source>
</reference>